<feature type="domain" description="ABC3 transporter permease C-terminal" evidence="7">
    <location>
        <begin position="689"/>
        <end position="794"/>
    </location>
</feature>
<dbReference type="Proteomes" id="UP000014115">
    <property type="component" value="Unassembled WGS sequence"/>
</dbReference>
<evidence type="ECO:0000256" key="4">
    <source>
        <dbReference type="ARBA" id="ARBA00022989"/>
    </source>
</evidence>
<dbReference type="eggNOG" id="COG0577">
    <property type="taxonomic scope" value="Bacteria"/>
</dbReference>
<evidence type="ECO:0000259" key="8">
    <source>
        <dbReference type="Pfam" id="PF12704"/>
    </source>
</evidence>
<feature type="domain" description="MacB-like periplasmic core" evidence="8">
    <location>
        <begin position="25"/>
        <end position="245"/>
    </location>
</feature>
<evidence type="ECO:0000313" key="9">
    <source>
        <dbReference type="EMBL" id="EKE80932.1"/>
    </source>
</evidence>
<comment type="subcellular location">
    <subcellularLocation>
        <location evidence="1">Cell membrane</location>
        <topology evidence="1">Multi-pass membrane protein</topology>
    </subcellularLocation>
</comment>
<keyword evidence="5 6" id="KW-0472">Membrane</keyword>
<dbReference type="PANTHER" id="PTHR30572:SF18">
    <property type="entry name" value="ABC-TYPE MACROLIDE FAMILY EXPORT SYSTEM PERMEASE COMPONENT 2"/>
    <property type="match status" value="1"/>
</dbReference>
<protein>
    <submittedName>
        <fullName evidence="9">ABC transporter permease</fullName>
    </submittedName>
</protein>
<accession>K2K2N3</accession>
<name>K2K2N3_9GAMM</name>
<dbReference type="PATRIC" id="fig|740709.3.peg.2246"/>
<feature type="transmembrane region" description="Helical" evidence="6">
    <location>
        <begin position="684"/>
        <end position="709"/>
    </location>
</feature>
<dbReference type="InterPro" id="IPR050250">
    <property type="entry name" value="Macrolide_Exporter_MacB"/>
</dbReference>
<dbReference type="Pfam" id="PF12704">
    <property type="entry name" value="MacB_PCD"/>
    <property type="match status" value="1"/>
</dbReference>
<dbReference type="OrthoDB" id="9770036at2"/>
<feature type="transmembrane region" description="Helical" evidence="6">
    <location>
        <begin position="770"/>
        <end position="790"/>
    </location>
</feature>
<feature type="transmembrane region" description="Helical" evidence="6">
    <location>
        <begin position="374"/>
        <end position="403"/>
    </location>
</feature>
<dbReference type="PANTHER" id="PTHR30572">
    <property type="entry name" value="MEMBRANE COMPONENT OF TRANSPORTER-RELATED"/>
    <property type="match status" value="1"/>
</dbReference>
<dbReference type="InterPro" id="IPR025857">
    <property type="entry name" value="MacB_PCD"/>
</dbReference>
<evidence type="ECO:0000256" key="1">
    <source>
        <dbReference type="ARBA" id="ARBA00004651"/>
    </source>
</evidence>
<evidence type="ECO:0000256" key="5">
    <source>
        <dbReference type="ARBA" id="ARBA00023136"/>
    </source>
</evidence>
<evidence type="ECO:0000313" key="10">
    <source>
        <dbReference type="Proteomes" id="UP000014115"/>
    </source>
</evidence>
<keyword evidence="10" id="KW-1185">Reference proteome</keyword>
<dbReference type="Pfam" id="PF02687">
    <property type="entry name" value="FtsX"/>
    <property type="match status" value="2"/>
</dbReference>
<dbReference type="STRING" id="740709.A10D4_11109"/>
<feature type="transmembrane region" description="Helical" evidence="6">
    <location>
        <begin position="284"/>
        <end position="304"/>
    </location>
</feature>
<feature type="transmembrane region" description="Helical" evidence="6">
    <location>
        <begin position="26"/>
        <end position="47"/>
    </location>
</feature>
<dbReference type="InterPro" id="IPR003838">
    <property type="entry name" value="ABC3_permease_C"/>
</dbReference>
<gene>
    <name evidence="9" type="ORF">A10D4_11109</name>
</gene>
<keyword evidence="4 6" id="KW-1133">Transmembrane helix</keyword>
<evidence type="ECO:0000259" key="7">
    <source>
        <dbReference type="Pfam" id="PF02687"/>
    </source>
</evidence>
<keyword evidence="2" id="KW-1003">Cell membrane</keyword>
<dbReference type="GO" id="GO:0005886">
    <property type="term" value="C:plasma membrane"/>
    <property type="evidence" value="ECO:0007669"/>
    <property type="project" value="UniProtKB-SubCell"/>
</dbReference>
<dbReference type="AlphaFoldDB" id="K2K2N3"/>
<keyword evidence="3 6" id="KW-0812">Transmembrane</keyword>
<feature type="domain" description="ABC3 transporter permease C-terminal" evidence="7">
    <location>
        <begin position="291"/>
        <end position="401"/>
    </location>
</feature>
<dbReference type="EMBL" id="AMRG01000014">
    <property type="protein sequence ID" value="EKE80932.1"/>
    <property type="molecule type" value="Genomic_DNA"/>
</dbReference>
<proteinExistence type="predicted"/>
<dbReference type="GO" id="GO:0022857">
    <property type="term" value="F:transmembrane transporter activity"/>
    <property type="evidence" value="ECO:0007669"/>
    <property type="project" value="TreeGrafter"/>
</dbReference>
<reference evidence="9 10" key="1">
    <citation type="journal article" date="2012" name="J. Bacteriol.">
        <title>Genome Sequence of Idiomarina xiamenensis Type Strain 10-D-4.</title>
        <authorList>
            <person name="Lai Q."/>
            <person name="Wang L."/>
            <person name="Wang W."/>
            <person name="Shao Z."/>
        </authorList>
    </citation>
    <scope>NUCLEOTIDE SEQUENCE [LARGE SCALE GENOMIC DNA]</scope>
    <source>
        <strain evidence="9 10">10-D-4</strain>
    </source>
</reference>
<feature type="transmembrane region" description="Helical" evidence="6">
    <location>
        <begin position="730"/>
        <end position="750"/>
    </location>
</feature>
<feature type="transmembrane region" description="Helical" evidence="6">
    <location>
        <begin position="424"/>
        <end position="443"/>
    </location>
</feature>
<evidence type="ECO:0000256" key="6">
    <source>
        <dbReference type="SAM" id="Phobius"/>
    </source>
</evidence>
<sequence length="809" mass="89535">MRKMDLLWLYIKVGLRNAKRHLGQSLMSVLGLTLGLFASLTILLYALHESQYDSYHPQADSVYRAAIDLPELDLGADGIAMTPDGLKDFLLNRGGRNIEAATQLLPADKFFDLYHNNYKVRGTELVAADADMMSVFSLPLLNGDSSRLAEPNTLLLSQSLATRLFGQTDVVGTQLRLDNDIPLTIIGVFDDLPDDTHLAFDSIVSMGTIRAHSPTMFRDMRGNNFYTYIRVADEAPLSDYAEAVSNVLSANMNVKVETFFQPLTSIHLQSKLLGELKPGGDASVVIMALALAFGLLLIACFNFINMTTAHASIRAKEVGVRKSNGASRQHLFWQFMVETALLVVLSTLLACALIELSLPMINRFLEVQLVLNSLYWWVVLGLTVLLTFAAGCYPALFIARFDISKALRGEDQLARLGHGGFRKVLVFVQSMLTVTLLVLTYVVSAQIDHIEAMDTGYQRQQVVLSQALEERALRGDFISVKQRLERLHGVASVSWGEQVPTMAFNDSLSNISVSGSAYQHFDMTPIVGVGYNYVETFGMSLLAGRDFSLDFSGDYYSADDDGEQGQAMGMIVTRSFARLAGFDEVRDAVGQHLYSEQLQGVIVGVIDDVIFRAMDTPAQPFILALGYQSQGRSRIAIKLEQTPNAAQLAQINQLLSAEFNLRDNTLTTLTAEFNRLHKQLRNQIVLLVLFTLLIVLLTLLGMLGLAKFSAERRIRELAIRRVIGASKFRLINLLSLDFIKVVALASVLAWPLAWWVSQRWLAGFAYSVEVAPVAFVLASVVTIVLSWITVSTISYFSTLMNPVDALKHD</sequence>
<comment type="caution">
    <text evidence="9">The sequence shown here is derived from an EMBL/GenBank/DDBJ whole genome shotgun (WGS) entry which is preliminary data.</text>
</comment>
<organism evidence="9 10">
    <name type="scientific">Idiomarina xiamenensis 10-D-4</name>
    <dbReference type="NCBI Taxonomy" id="740709"/>
    <lineage>
        <taxon>Bacteria</taxon>
        <taxon>Pseudomonadati</taxon>
        <taxon>Pseudomonadota</taxon>
        <taxon>Gammaproteobacteria</taxon>
        <taxon>Alteromonadales</taxon>
        <taxon>Idiomarinaceae</taxon>
        <taxon>Idiomarina</taxon>
    </lineage>
</organism>
<evidence type="ECO:0000256" key="3">
    <source>
        <dbReference type="ARBA" id="ARBA00022692"/>
    </source>
</evidence>
<evidence type="ECO:0000256" key="2">
    <source>
        <dbReference type="ARBA" id="ARBA00022475"/>
    </source>
</evidence>
<feature type="transmembrane region" description="Helical" evidence="6">
    <location>
        <begin position="331"/>
        <end position="354"/>
    </location>
</feature>